<reference evidence="1 2" key="1">
    <citation type="submission" date="2020-08" db="EMBL/GenBank/DDBJ databases">
        <title>Genomic Encyclopedia of Type Strains, Phase III (KMG-III): the genomes of soil and plant-associated and newly described type strains.</title>
        <authorList>
            <person name="Whitman W."/>
        </authorList>
    </citation>
    <scope>NUCLEOTIDE SEQUENCE [LARGE SCALE GENOMIC DNA]</scope>
    <source>
        <strain evidence="1 2">SFB5A</strain>
    </source>
</reference>
<dbReference type="EMBL" id="JACHJY010000013">
    <property type="protein sequence ID" value="MBB4986559.1"/>
    <property type="molecule type" value="Genomic_DNA"/>
</dbReference>
<protein>
    <recommendedName>
        <fullName evidence="3">ABM domain-containing protein</fullName>
    </recommendedName>
</protein>
<name>A0A7W7U7X4_9ACTN</name>
<keyword evidence="2" id="KW-1185">Reference proteome</keyword>
<organism evidence="1 2">
    <name type="scientific">Streptomyces nymphaeiformis</name>
    <dbReference type="NCBI Taxonomy" id="2663842"/>
    <lineage>
        <taxon>Bacteria</taxon>
        <taxon>Bacillati</taxon>
        <taxon>Actinomycetota</taxon>
        <taxon>Actinomycetes</taxon>
        <taxon>Kitasatosporales</taxon>
        <taxon>Streptomycetaceae</taxon>
        <taxon>Streptomyces</taxon>
    </lineage>
</organism>
<dbReference type="AlphaFoldDB" id="A0A7W7U7X4"/>
<dbReference type="InterPro" id="IPR011008">
    <property type="entry name" value="Dimeric_a/b-barrel"/>
</dbReference>
<dbReference type="SUPFAM" id="SSF54909">
    <property type="entry name" value="Dimeric alpha+beta barrel"/>
    <property type="match status" value="1"/>
</dbReference>
<accession>A0A7W7U7X4</accession>
<sequence length="129" mass="14476">MAEPFFYVDRSEILEGRLEEARDSMRDLAAFVAEREPQLIAYHFYLDEAASMMSVIAVHPDSASMERHLEIGDPKFRAFGALIRMLSIDVYGQASPAVVDRLRQKAEYLGGASLTFHTLQAGFSRLGHP</sequence>
<proteinExistence type="predicted"/>
<dbReference type="Proteomes" id="UP000582643">
    <property type="component" value="Unassembled WGS sequence"/>
</dbReference>
<dbReference type="RefSeq" id="WP_184932853.1">
    <property type="nucleotide sequence ID" value="NZ_JACHJY010000013.1"/>
</dbReference>
<gene>
    <name evidence="1" type="ORF">GGE06_007527</name>
</gene>
<evidence type="ECO:0000313" key="2">
    <source>
        <dbReference type="Proteomes" id="UP000582643"/>
    </source>
</evidence>
<evidence type="ECO:0000313" key="1">
    <source>
        <dbReference type="EMBL" id="MBB4986559.1"/>
    </source>
</evidence>
<comment type="caution">
    <text evidence="1">The sequence shown here is derived from an EMBL/GenBank/DDBJ whole genome shotgun (WGS) entry which is preliminary data.</text>
</comment>
<evidence type="ECO:0008006" key="3">
    <source>
        <dbReference type="Google" id="ProtNLM"/>
    </source>
</evidence>